<reference evidence="2" key="1">
    <citation type="submission" date="2020-04" db="EMBL/GenBank/DDBJ databases">
        <authorList>
            <person name="Zhang T."/>
        </authorList>
    </citation>
    <scope>NUCLEOTIDE SEQUENCE</scope>
    <source>
        <strain evidence="2">HKST-UBA01</strain>
    </source>
</reference>
<organism evidence="2 3">
    <name type="scientific">Eiseniibacteriota bacterium</name>
    <dbReference type="NCBI Taxonomy" id="2212470"/>
    <lineage>
        <taxon>Bacteria</taxon>
        <taxon>Candidatus Eiseniibacteriota</taxon>
    </lineage>
</organism>
<sequence length="132" mass="14456">MRDLFRLPFTSWSVSVLLFLMIGAMRADAGTVVSGAVSGTWNLAGSPYWVEGDLQVLPTTTLTVEPGVEVRFRGPYRLSVIGTLRAVGTVVDSILFTRDQPMTAMDWRGIRMVGANDASTLEYCRIEHVTAS</sequence>
<evidence type="ECO:0000313" key="2">
    <source>
        <dbReference type="EMBL" id="MCA9730201.1"/>
    </source>
</evidence>
<keyword evidence="1" id="KW-0732">Signal</keyword>
<reference evidence="2" key="2">
    <citation type="journal article" date="2021" name="Microbiome">
        <title>Successional dynamics and alternative stable states in a saline activated sludge microbial community over 9 years.</title>
        <authorList>
            <person name="Wang Y."/>
            <person name="Ye J."/>
            <person name="Ju F."/>
            <person name="Liu L."/>
            <person name="Boyd J.A."/>
            <person name="Deng Y."/>
            <person name="Parks D.H."/>
            <person name="Jiang X."/>
            <person name="Yin X."/>
            <person name="Woodcroft B.J."/>
            <person name="Tyson G.W."/>
            <person name="Hugenholtz P."/>
            <person name="Polz M.F."/>
            <person name="Zhang T."/>
        </authorList>
    </citation>
    <scope>NUCLEOTIDE SEQUENCE</scope>
    <source>
        <strain evidence="2">HKST-UBA01</strain>
    </source>
</reference>
<proteinExistence type="predicted"/>
<name>A0A956M2X9_UNCEI</name>
<dbReference type="AlphaFoldDB" id="A0A956M2X9"/>
<gene>
    <name evidence="2" type="ORF">KC729_21130</name>
</gene>
<feature type="non-terminal residue" evidence="2">
    <location>
        <position position="132"/>
    </location>
</feature>
<protein>
    <recommendedName>
        <fullName evidence="4">G8 domain-containing protein</fullName>
    </recommendedName>
</protein>
<dbReference type="Proteomes" id="UP000697710">
    <property type="component" value="Unassembled WGS sequence"/>
</dbReference>
<evidence type="ECO:0008006" key="4">
    <source>
        <dbReference type="Google" id="ProtNLM"/>
    </source>
</evidence>
<feature type="chain" id="PRO_5036901313" description="G8 domain-containing protein" evidence="1">
    <location>
        <begin position="30"/>
        <end position="132"/>
    </location>
</feature>
<evidence type="ECO:0000256" key="1">
    <source>
        <dbReference type="SAM" id="SignalP"/>
    </source>
</evidence>
<comment type="caution">
    <text evidence="2">The sequence shown here is derived from an EMBL/GenBank/DDBJ whole genome shotgun (WGS) entry which is preliminary data.</text>
</comment>
<feature type="signal peptide" evidence="1">
    <location>
        <begin position="1"/>
        <end position="29"/>
    </location>
</feature>
<evidence type="ECO:0000313" key="3">
    <source>
        <dbReference type="Proteomes" id="UP000697710"/>
    </source>
</evidence>
<accession>A0A956M2X9</accession>
<dbReference type="EMBL" id="JAGQHR010001042">
    <property type="protein sequence ID" value="MCA9730201.1"/>
    <property type="molecule type" value="Genomic_DNA"/>
</dbReference>